<dbReference type="Proteomes" id="UP000030706">
    <property type="component" value="Unassembled WGS sequence"/>
</dbReference>
<name>A0A074X973_AURPU</name>
<sequence length="212" mass="23450">MATMLLNTTVSALGSPSSPLSPASPSASHTAELHPSQEVVLNIIFGTLAVVLAAIAVLFAYLQFRKPAVEVMNNSDVESQTGSDDQSRSIIRYGPNHNAIYPAFNSQTNRLLGHASAYEMASLFLPRARVMRNRPLRRRISHRRRGSSSSARHPTNQVTHRASVGAMNRTAAFSKHFSQRHRANRALRRMRVMGHTFAFLGRAGLHRRNSNL</sequence>
<reference evidence="3 4" key="1">
    <citation type="journal article" date="2014" name="BMC Genomics">
        <title>Genome sequencing of four Aureobasidium pullulans varieties: biotechnological potential, stress tolerance, and description of new species.</title>
        <authorList>
            <person name="Gostin Ar C."/>
            <person name="Ohm R.A."/>
            <person name="Kogej T."/>
            <person name="Sonjak S."/>
            <person name="Turk M."/>
            <person name="Zajc J."/>
            <person name="Zalar P."/>
            <person name="Grube M."/>
            <person name="Sun H."/>
            <person name="Han J."/>
            <person name="Sharma A."/>
            <person name="Chiniquy J."/>
            <person name="Ngan C.Y."/>
            <person name="Lipzen A."/>
            <person name="Barry K."/>
            <person name="Grigoriev I.V."/>
            <person name="Gunde-Cimerman N."/>
        </authorList>
    </citation>
    <scope>NUCLEOTIDE SEQUENCE [LARGE SCALE GENOMIC DNA]</scope>
    <source>
        <strain evidence="3 4">EXF-150</strain>
    </source>
</reference>
<keyword evidence="2" id="KW-0472">Membrane</keyword>
<organism evidence="3 4">
    <name type="scientific">Aureobasidium pullulans EXF-150</name>
    <dbReference type="NCBI Taxonomy" id="1043002"/>
    <lineage>
        <taxon>Eukaryota</taxon>
        <taxon>Fungi</taxon>
        <taxon>Dikarya</taxon>
        <taxon>Ascomycota</taxon>
        <taxon>Pezizomycotina</taxon>
        <taxon>Dothideomycetes</taxon>
        <taxon>Dothideomycetidae</taxon>
        <taxon>Dothideales</taxon>
        <taxon>Saccotheciaceae</taxon>
        <taxon>Aureobasidium</taxon>
    </lineage>
</organism>
<dbReference type="GeneID" id="40746314"/>
<protein>
    <submittedName>
        <fullName evidence="3">Uncharacterized protein</fullName>
    </submittedName>
</protein>
<evidence type="ECO:0000256" key="1">
    <source>
        <dbReference type="SAM" id="MobiDB-lite"/>
    </source>
</evidence>
<proteinExistence type="predicted"/>
<evidence type="ECO:0000313" key="3">
    <source>
        <dbReference type="EMBL" id="KEQ82080.1"/>
    </source>
</evidence>
<keyword evidence="2" id="KW-0812">Transmembrane</keyword>
<gene>
    <name evidence="3" type="ORF">M438DRAFT_337600</name>
</gene>
<keyword evidence="2" id="KW-1133">Transmembrane helix</keyword>
<feature type="transmembrane region" description="Helical" evidence="2">
    <location>
        <begin position="39"/>
        <end position="62"/>
    </location>
</feature>
<evidence type="ECO:0000256" key="2">
    <source>
        <dbReference type="SAM" id="Phobius"/>
    </source>
</evidence>
<dbReference type="EMBL" id="KL584989">
    <property type="protein sequence ID" value="KEQ82080.1"/>
    <property type="molecule type" value="Genomic_DNA"/>
</dbReference>
<keyword evidence="4" id="KW-1185">Reference proteome</keyword>
<accession>A0A074X973</accession>
<dbReference type="HOGENOM" id="CLU_1299481_0_0_1"/>
<dbReference type="AlphaFoldDB" id="A0A074X973"/>
<feature type="region of interest" description="Disordered" evidence="1">
    <location>
        <begin position="139"/>
        <end position="159"/>
    </location>
</feature>
<evidence type="ECO:0000313" key="4">
    <source>
        <dbReference type="Proteomes" id="UP000030706"/>
    </source>
</evidence>
<dbReference type="RefSeq" id="XP_029758267.1">
    <property type="nucleotide sequence ID" value="XM_029904008.1"/>
</dbReference>